<dbReference type="InterPro" id="IPR013714">
    <property type="entry name" value="Golgi_TVP15"/>
</dbReference>
<keyword evidence="3 5" id="KW-1133">Transmembrane helix</keyword>
<evidence type="ECO:0000256" key="3">
    <source>
        <dbReference type="ARBA" id="ARBA00022989"/>
    </source>
</evidence>
<evidence type="ECO:0000256" key="5">
    <source>
        <dbReference type="SAM" id="Phobius"/>
    </source>
</evidence>
<protein>
    <recommendedName>
        <fullName evidence="7">COPI associated protein</fullName>
    </recommendedName>
</protein>
<feature type="transmembrane region" description="Helical" evidence="5">
    <location>
        <begin position="96"/>
        <end position="121"/>
    </location>
</feature>
<comment type="subcellular location">
    <subcellularLocation>
        <location evidence="1">Membrane</location>
        <topology evidence="1">Multi-pass membrane protein</topology>
    </subcellularLocation>
</comment>
<dbReference type="PANTHER" id="PTHR28128">
    <property type="entry name" value="GOLGI APPARATUS MEMBRANE PROTEIN TVP15"/>
    <property type="match status" value="1"/>
</dbReference>
<sequence length="150" mass="16874">MGCRCSTWIKMLNMILGGLMVAYSIFSFFDITVDSNAIIVYTFKVYEILFGVLMVISFCEFNFIMKHFRFLKTVIGKGMFNIFVASMFLVGNPDELYGYLMFGGLLGLGLFFVMVGCACISSTYDDKDLKKSDVKVDAKALDKDATEKLV</sequence>
<proteinExistence type="predicted"/>
<reference evidence="6" key="1">
    <citation type="submission" date="2021-01" db="EMBL/GenBank/DDBJ databases">
        <authorList>
            <person name="Corre E."/>
            <person name="Pelletier E."/>
            <person name="Niang G."/>
            <person name="Scheremetjew M."/>
            <person name="Finn R."/>
            <person name="Kale V."/>
            <person name="Holt S."/>
            <person name="Cochrane G."/>
            <person name="Meng A."/>
            <person name="Brown T."/>
            <person name="Cohen L."/>
        </authorList>
    </citation>
    <scope>NUCLEOTIDE SEQUENCE</scope>
    <source>
        <strain evidence="6">Fehren 1</strain>
    </source>
</reference>
<feature type="transmembrane region" description="Helical" evidence="5">
    <location>
        <begin position="12"/>
        <end position="32"/>
    </location>
</feature>
<evidence type="ECO:0000256" key="2">
    <source>
        <dbReference type="ARBA" id="ARBA00022692"/>
    </source>
</evidence>
<accession>A0A7S3MPC4</accession>
<evidence type="ECO:0000256" key="4">
    <source>
        <dbReference type="ARBA" id="ARBA00023136"/>
    </source>
</evidence>
<dbReference type="Pfam" id="PF08507">
    <property type="entry name" value="COPI_assoc"/>
    <property type="match status" value="1"/>
</dbReference>
<feature type="transmembrane region" description="Helical" evidence="5">
    <location>
        <begin position="38"/>
        <end position="58"/>
    </location>
</feature>
<organism evidence="6">
    <name type="scientific">Favella ehrenbergii</name>
    <dbReference type="NCBI Taxonomy" id="182087"/>
    <lineage>
        <taxon>Eukaryota</taxon>
        <taxon>Sar</taxon>
        <taxon>Alveolata</taxon>
        <taxon>Ciliophora</taxon>
        <taxon>Intramacronucleata</taxon>
        <taxon>Spirotrichea</taxon>
        <taxon>Choreotrichia</taxon>
        <taxon>Tintinnida</taxon>
        <taxon>Xystonellidae</taxon>
        <taxon>Favella</taxon>
    </lineage>
</organism>
<dbReference type="EMBL" id="HBIE01028738">
    <property type="protein sequence ID" value="CAE0313698.1"/>
    <property type="molecule type" value="Transcribed_RNA"/>
</dbReference>
<evidence type="ECO:0000256" key="1">
    <source>
        <dbReference type="ARBA" id="ARBA00004141"/>
    </source>
</evidence>
<name>A0A7S3MPC4_9SPIT</name>
<evidence type="ECO:0008006" key="7">
    <source>
        <dbReference type="Google" id="ProtNLM"/>
    </source>
</evidence>
<dbReference type="GO" id="GO:0016020">
    <property type="term" value="C:membrane"/>
    <property type="evidence" value="ECO:0007669"/>
    <property type="project" value="UniProtKB-SubCell"/>
</dbReference>
<gene>
    <name evidence="6" type="ORF">FEHR0123_LOCUS8622</name>
</gene>
<keyword evidence="2 5" id="KW-0812">Transmembrane</keyword>
<dbReference type="PANTHER" id="PTHR28128:SF1">
    <property type="entry name" value="GOLGI APPARATUS MEMBRANE PROTEIN TVP15"/>
    <property type="match status" value="1"/>
</dbReference>
<keyword evidence="4 5" id="KW-0472">Membrane</keyword>
<dbReference type="AlphaFoldDB" id="A0A7S3MPC4"/>
<evidence type="ECO:0000313" key="6">
    <source>
        <dbReference type="EMBL" id="CAE0313698.1"/>
    </source>
</evidence>
<feature type="transmembrane region" description="Helical" evidence="5">
    <location>
        <begin position="70"/>
        <end position="90"/>
    </location>
</feature>